<keyword evidence="11" id="KW-1185">Reference proteome</keyword>
<name>D4H2R7_DENA2</name>
<comment type="similarity">
    <text evidence="2">Belongs to the major facilitator superfamily.</text>
</comment>
<evidence type="ECO:0000256" key="3">
    <source>
        <dbReference type="ARBA" id="ARBA00022448"/>
    </source>
</evidence>
<reference evidence="10 11" key="1">
    <citation type="journal article" date="2010" name="Stand. Genomic Sci.">
        <title>Complete genome sequence of Denitrovibrio acetiphilus type strain (N2460).</title>
        <authorList>
            <person name="Kiss H."/>
            <person name="Lang E."/>
            <person name="Lapidus A."/>
            <person name="Copeland A."/>
            <person name="Nolan M."/>
            <person name="Glavina Del Rio T."/>
            <person name="Chen F."/>
            <person name="Lucas S."/>
            <person name="Tice H."/>
            <person name="Cheng J.F."/>
            <person name="Han C."/>
            <person name="Goodwin L."/>
            <person name="Pitluck S."/>
            <person name="Liolios K."/>
            <person name="Pati A."/>
            <person name="Ivanova N."/>
            <person name="Mavromatis K."/>
            <person name="Chen A."/>
            <person name="Palaniappan K."/>
            <person name="Land M."/>
            <person name="Hauser L."/>
            <person name="Chang Y.J."/>
            <person name="Jeffries C.D."/>
            <person name="Detter J.C."/>
            <person name="Brettin T."/>
            <person name="Spring S."/>
            <person name="Rohde M."/>
            <person name="Goker M."/>
            <person name="Woyke T."/>
            <person name="Bristow J."/>
            <person name="Eisen J.A."/>
            <person name="Markowitz V."/>
            <person name="Hugenholtz P."/>
            <person name="Kyrpides N.C."/>
            <person name="Klenk H.P."/>
        </authorList>
    </citation>
    <scope>NUCLEOTIDE SEQUENCE [LARGE SCALE GENOMIC DNA]</scope>
    <source>
        <strain evidence="11">DSM 12809 / NBRC 114555 / N2460</strain>
    </source>
</reference>
<dbReference type="GO" id="GO:0022857">
    <property type="term" value="F:transmembrane transporter activity"/>
    <property type="evidence" value="ECO:0007669"/>
    <property type="project" value="InterPro"/>
</dbReference>
<evidence type="ECO:0000256" key="1">
    <source>
        <dbReference type="ARBA" id="ARBA00004651"/>
    </source>
</evidence>
<dbReference type="CDD" id="cd17324">
    <property type="entry name" value="MFS_NepI_like"/>
    <property type="match status" value="1"/>
</dbReference>
<dbReference type="eggNOG" id="COG2814">
    <property type="taxonomic scope" value="Bacteria"/>
</dbReference>
<evidence type="ECO:0000256" key="8">
    <source>
        <dbReference type="SAM" id="Phobius"/>
    </source>
</evidence>
<feature type="transmembrane region" description="Helical" evidence="8">
    <location>
        <begin position="130"/>
        <end position="154"/>
    </location>
</feature>
<dbReference type="InParanoid" id="D4H2R7"/>
<keyword evidence="7 8" id="KW-0472">Membrane</keyword>
<feature type="transmembrane region" description="Helical" evidence="8">
    <location>
        <begin position="94"/>
        <end position="118"/>
    </location>
</feature>
<dbReference type="STRING" id="522772.Dacet_0328"/>
<dbReference type="Gene3D" id="1.20.1250.20">
    <property type="entry name" value="MFS general substrate transporter like domains"/>
    <property type="match status" value="1"/>
</dbReference>
<evidence type="ECO:0000256" key="4">
    <source>
        <dbReference type="ARBA" id="ARBA00022475"/>
    </source>
</evidence>
<keyword evidence="5 8" id="KW-0812">Transmembrane</keyword>
<feature type="transmembrane region" description="Helical" evidence="8">
    <location>
        <begin position="267"/>
        <end position="285"/>
    </location>
</feature>
<dbReference type="InterPro" id="IPR036259">
    <property type="entry name" value="MFS_trans_sf"/>
</dbReference>
<keyword evidence="3" id="KW-0813">Transport</keyword>
<organism evidence="10 11">
    <name type="scientific">Denitrovibrio acetiphilus (strain DSM 12809 / NBRC 114555 / N2460)</name>
    <dbReference type="NCBI Taxonomy" id="522772"/>
    <lineage>
        <taxon>Bacteria</taxon>
        <taxon>Pseudomonadati</taxon>
        <taxon>Deferribacterota</taxon>
        <taxon>Deferribacteres</taxon>
        <taxon>Deferribacterales</taxon>
        <taxon>Geovibrionaceae</taxon>
        <taxon>Denitrovibrio</taxon>
    </lineage>
</organism>
<accession>D4H2R7</accession>
<feature type="transmembrane region" description="Helical" evidence="8">
    <location>
        <begin position="160"/>
        <end position="180"/>
    </location>
</feature>
<feature type="transmembrane region" description="Helical" evidence="8">
    <location>
        <begin position="291"/>
        <end position="314"/>
    </location>
</feature>
<dbReference type="InterPro" id="IPR020846">
    <property type="entry name" value="MFS_dom"/>
</dbReference>
<feature type="transmembrane region" description="Helical" evidence="8">
    <location>
        <begin position="201"/>
        <end position="223"/>
    </location>
</feature>
<sequence>MDKSRLAIIIFTTILTFSALYAPQPVQPIIMEYFNISQSQSALLTTVTMFPLSISPIFYGYMLESVSSKKMLLVSLIVIAICQFIFFLSDSFNLLLVLRVIEGLAIPAVLTGIMTYIARMTTKDNVQKIMAIYISSTIIGGFSGRFFSGLISYYTNWRTVFFILGVSLLGAVIMIWRLGSSKAEVHKLDLKAAAVILRKRSFFVTYMMVFSMFFMFTGVMNFIPYRLREIDPSSSAMLIGVIYTGYIMGIVTSLNSLKLIRIFRGEVNAILAGLTIFLMALVLFIPVNIYILFFGMFVFCAGMFMTHTVASGYINKMADENKGVTNGLYVSFYYCGGTLGSILPGVVYENYNWNMFLVFLGIMMFSTILLGRLHLRQSD</sequence>
<feature type="transmembrane region" description="Helical" evidence="8">
    <location>
        <begin position="326"/>
        <end position="347"/>
    </location>
</feature>
<dbReference type="RefSeq" id="WP_013009673.1">
    <property type="nucleotide sequence ID" value="NC_013943.1"/>
</dbReference>
<dbReference type="Pfam" id="PF07690">
    <property type="entry name" value="MFS_1"/>
    <property type="match status" value="1"/>
</dbReference>
<evidence type="ECO:0000256" key="5">
    <source>
        <dbReference type="ARBA" id="ARBA00022692"/>
    </source>
</evidence>
<dbReference type="FunCoup" id="D4H2R7">
    <property type="interactions" value="81"/>
</dbReference>
<comment type="subcellular location">
    <subcellularLocation>
        <location evidence="1">Cell membrane</location>
        <topology evidence="1">Multi-pass membrane protein</topology>
    </subcellularLocation>
</comment>
<dbReference type="PANTHER" id="PTHR43271">
    <property type="entry name" value="BLL2771 PROTEIN"/>
    <property type="match status" value="1"/>
</dbReference>
<evidence type="ECO:0000313" key="10">
    <source>
        <dbReference type="EMBL" id="ADD67128.1"/>
    </source>
</evidence>
<feature type="domain" description="Major facilitator superfamily (MFS) profile" evidence="9">
    <location>
        <begin position="1"/>
        <end position="378"/>
    </location>
</feature>
<feature type="transmembrane region" description="Helical" evidence="8">
    <location>
        <begin position="38"/>
        <end position="59"/>
    </location>
</feature>
<evidence type="ECO:0000256" key="2">
    <source>
        <dbReference type="ARBA" id="ARBA00008335"/>
    </source>
</evidence>
<dbReference type="PANTHER" id="PTHR43271:SF1">
    <property type="entry name" value="INNER MEMBRANE TRANSPORT PROTEIN YNFM"/>
    <property type="match status" value="1"/>
</dbReference>
<proteinExistence type="inferred from homology"/>
<dbReference type="SUPFAM" id="SSF103473">
    <property type="entry name" value="MFS general substrate transporter"/>
    <property type="match status" value="1"/>
</dbReference>
<dbReference type="PROSITE" id="PS50850">
    <property type="entry name" value="MFS"/>
    <property type="match status" value="1"/>
</dbReference>
<dbReference type="PaxDb" id="522772-Dacet_0328"/>
<feature type="transmembrane region" description="Helical" evidence="8">
    <location>
        <begin position="235"/>
        <end position="255"/>
    </location>
</feature>
<evidence type="ECO:0000259" key="9">
    <source>
        <dbReference type="PROSITE" id="PS50850"/>
    </source>
</evidence>
<dbReference type="KEGG" id="dap:Dacet_0328"/>
<keyword evidence="4" id="KW-1003">Cell membrane</keyword>
<dbReference type="InterPro" id="IPR011701">
    <property type="entry name" value="MFS"/>
</dbReference>
<evidence type="ECO:0000313" key="11">
    <source>
        <dbReference type="Proteomes" id="UP000002012"/>
    </source>
</evidence>
<dbReference type="HOGENOM" id="CLU_001265_19_3_0"/>
<dbReference type="AlphaFoldDB" id="D4H2R7"/>
<evidence type="ECO:0000256" key="7">
    <source>
        <dbReference type="ARBA" id="ARBA00023136"/>
    </source>
</evidence>
<keyword evidence="6 8" id="KW-1133">Transmembrane helix</keyword>
<dbReference type="EMBL" id="CP001968">
    <property type="protein sequence ID" value="ADD67128.1"/>
    <property type="molecule type" value="Genomic_DNA"/>
</dbReference>
<dbReference type="OrthoDB" id="9780737at2"/>
<gene>
    <name evidence="10" type="ordered locus">Dacet_0328</name>
</gene>
<feature type="transmembrane region" description="Helical" evidence="8">
    <location>
        <begin position="71"/>
        <end position="88"/>
    </location>
</feature>
<protein>
    <submittedName>
        <fullName evidence="10">Major facilitator superfamily MFS_1</fullName>
    </submittedName>
</protein>
<dbReference type="Proteomes" id="UP000002012">
    <property type="component" value="Chromosome"/>
</dbReference>
<dbReference type="GO" id="GO:0005886">
    <property type="term" value="C:plasma membrane"/>
    <property type="evidence" value="ECO:0007669"/>
    <property type="project" value="UniProtKB-SubCell"/>
</dbReference>
<feature type="transmembrane region" description="Helical" evidence="8">
    <location>
        <begin position="353"/>
        <end position="375"/>
    </location>
</feature>
<evidence type="ECO:0000256" key="6">
    <source>
        <dbReference type="ARBA" id="ARBA00022989"/>
    </source>
</evidence>